<dbReference type="EMBL" id="CP073041">
    <property type="protein sequence ID" value="UXE64089.1"/>
    <property type="molecule type" value="Genomic_DNA"/>
</dbReference>
<organism evidence="1">
    <name type="scientific">Woronichinia naegeliana WA131</name>
    <dbReference type="NCBI Taxonomy" id="2824559"/>
    <lineage>
        <taxon>Bacteria</taxon>
        <taxon>Bacillati</taxon>
        <taxon>Cyanobacteriota</taxon>
        <taxon>Cyanophyceae</taxon>
        <taxon>Synechococcales</taxon>
        <taxon>Coelosphaeriaceae</taxon>
        <taxon>Woronichinia</taxon>
    </lineage>
</organism>
<dbReference type="Gene3D" id="3.40.50.1010">
    <property type="entry name" value="5'-nuclease"/>
    <property type="match status" value="1"/>
</dbReference>
<evidence type="ECO:0000313" key="1">
    <source>
        <dbReference type="EMBL" id="UXE64089.1"/>
    </source>
</evidence>
<dbReference type="SUPFAM" id="SSF88723">
    <property type="entry name" value="PIN domain-like"/>
    <property type="match status" value="1"/>
</dbReference>
<dbReference type="Proteomes" id="UP001065613">
    <property type="component" value="Chromosome"/>
</dbReference>
<name>A0A977PYN1_9CYAN</name>
<evidence type="ECO:0008006" key="2">
    <source>
        <dbReference type="Google" id="ProtNLM"/>
    </source>
</evidence>
<gene>
    <name evidence="1" type="ORF">KA717_17165</name>
</gene>
<proteinExistence type="predicted"/>
<accession>A0A977PYN1</accession>
<dbReference type="AlphaFoldDB" id="A0A977PYN1"/>
<reference evidence="1" key="1">
    <citation type="submission" date="2021-04" db="EMBL/GenBank/DDBJ databases">
        <title>Genome sequence of Woronichinia naegeliana from Washington state freshwater lake bloom.</title>
        <authorList>
            <person name="Dreher T.W."/>
        </authorList>
    </citation>
    <scope>NUCLEOTIDE SEQUENCE</scope>
    <source>
        <strain evidence="1">WA131</strain>
    </source>
</reference>
<dbReference type="InterPro" id="IPR029060">
    <property type="entry name" value="PIN-like_dom_sf"/>
</dbReference>
<sequence>MRRVQELLERYDDLPMDLADAALVVLAEHLGHGRILTCDRRDFLTYRWNNTHTFENLFLD</sequence>
<protein>
    <recommendedName>
        <fullName evidence="2">PIN domain-containing protein</fullName>
    </recommendedName>
</protein>
<dbReference type="KEGG" id="wna:KA717_17165"/>